<keyword evidence="2" id="KW-1185">Reference proteome</keyword>
<dbReference type="Proteomes" id="UP000013909">
    <property type="component" value="Unassembled WGS sequence"/>
</dbReference>
<reference evidence="1 2" key="1">
    <citation type="submission" date="2013-02" db="EMBL/GenBank/DDBJ databases">
        <title>A novel strain isolated from Lonar lake, Maharashtra, India.</title>
        <authorList>
            <person name="Singh A."/>
        </authorList>
    </citation>
    <scope>NUCLEOTIDE SEQUENCE [LARGE SCALE GENOMIC DNA]</scope>
    <source>
        <strain evidence="1 2">AK24</strain>
    </source>
</reference>
<accession>R7ZYT8</accession>
<gene>
    <name evidence="1" type="ORF">ADIS_0271</name>
</gene>
<dbReference type="STRING" id="1232681.ADIS_0271"/>
<evidence type="ECO:0000313" key="1">
    <source>
        <dbReference type="EMBL" id="EON79266.1"/>
    </source>
</evidence>
<name>R7ZYT8_9BACT</name>
<proteinExistence type="predicted"/>
<dbReference type="EMBL" id="AQHR01000010">
    <property type="protein sequence ID" value="EON79266.1"/>
    <property type="molecule type" value="Genomic_DNA"/>
</dbReference>
<protein>
    <submittedName>
        <fullName evidence="1">Uncharacterized protein</fullName>
    </submittedName>
</protein>
<organism evidence="1 2">
    <name type="scientific">Lunatimonas lonarensis</name>
    <dbReference type="NCBI Taxonomy" id="1232681"/>
    <lineage>
        <taxon>Bacteria</taxon>
        <taxon>Pseudomonadati</taxon>
        <taxon>Bacteroidota</taxon>
        <taxon>Cytophagia</taxon>
        <taxon>Cytophagales</taxon>
        <taxon>Cyclobacteriaceae</taxon>
    </lineage>
</organism>
<dbReference type="AlphaFoldDB" id="R7ZYT8"/>
<sequence>MMFVNPDFRNLNILVQNNDIYNYHIKTQDIRMDITFDVKRGEYLSLSLK</sequence>
<evidence type="ECO:0000313" key="2">
    <source>
        <dbReference type="Proteomes" id="UP000013909"/>
    </source>
</evidence>
<comment type="caution">
    <text evidence="1">The sequence shown here is derived from an EMBL/GenBank/DDBJ whole genome shotgun (WGS) entry which is preliminary data.</text>
</comment>